<dbReference type="GO" id="GO:0003677">
    <property type="term" value="F:DNA binding"/>
    <property type="evidence" value="ECO:0007669"/>
    <property type="project" value="UniProtKB-KW"/>
</dbReference>
<organism evidence="2">
    <name type="scientific">Desulfitobacterium hafniense</name>
    <name type="common">Desulfitobacterium frappieri</name>
    <dbReference type="NCBI Taxonomy" id="49338"/>
    <lineage>
        <taxon>Bacteria</taxon>
        <taxon>Bacillati</taxon>
        <taxon>Bacillota</taxon>
        <taxon>Clostridia</taxon>
        <taxon>Eubacteriales</taxon>
        <taxon>Desulfitobacteriaceae</taxon>
        <taxon>Desulfitobacterium</taxon>
    </lineage>
</organism>
<evidence type="ECO:0000313" key="4">
    <source>
        <dbReference type="Proteomes" id="UP000054623"/>
    </source>
</evidence>
<evidence type="ECO:0000256" key="1">
    <source>
        <dbReference type="ARBA" id="ARBA00023125"/>
    </source>
</evidence>
<keyword evidence="1" id="KW-0238">DNA-binding</keyword>
<evidence type="ECO:0000313" key="2">
    <source>
        <dbReference type="EMBL" id="CDX04422.1"/>
    </source>
</evidence>
<dbReference type="PANTHER" id="PTHR33221">
    <property type="entry name" value="WINGED HELIX-TURN-HELIX TRANSCRIPTIONAL REGULATOR, RRF2 FAMILY"/>
    <property type="match status" value="1"/>
</dbReference>
<dbReference type="GO" id="GO:0003700">
    <property type="term" value="F:DNA-binding transcription factor activity"/>
    <property type="evidence" value="ECO:0007669"/>
    <property type="project" value="TreeGrafter"/>
</dbReference>
<dbReference type="Pfam" id="PF02082">
    <property type="entry name" value="Rrf2"/>
    <property type="match status" value="1"/>
</dbReference>
<dbReference type="PATRIC" id="fig|49338.4.peg.4881"/>
<reference evidence="2" key="1">
    <citation type="submission" date="2014-07" db="EMBL/GenBank/DDBJ databases">
        <authorList>
            <person name="Hornung V.Bastian."/>
        </authorList>
    </citation>
    <scope>NUCLEOTIDE SEQUENCE</scope>
    <source>
        <strain evidence="2">PCE-S</strain>
    </source>
</reference>
<sequence>MKISTKGRYGLRALLDLAVHSRGEHVPLSNIAERQNISENYLEQVFSALRKAGIINSVKGAQGGYVLADKAAEIKVGTILRVLEGELSVANEELPQEGGVSIQECIQVKVWDQMTERINELVDSLTLEDLVHEYNVMSGHSGIMYYI</sequence>
<dbReference type="InterPro" id="IPR036390">
    <property type="entry name" value="WH_DNA-bd_sf"/>
</dbReference>
<reference evidence="3 4" key="2">
    <citation type="submission" date="2015-12" db="EMBL/GenBank/DDBJ databases">
        <title>Draft Genome Sequence of Desulfitobacterium hafniense Strain DH, a Sulfate-reducing Bacterium Isolated from Paddy Soils.</title>
        <authorList>
            <person name="Bao P."/>
            <person name="Zhang X."/>
            <person name="Li G."/>
        </authorList>
    </citation>
    <scope>NUCLEOTIDE SEQUENCE [LARGE SCALE GENOMIC DNA]</scope>
    <source>
        <strain evidence="3 4">DH</strain>
    </source>
</reference>
<dbReference type="RefSeq" id="WP_005813701.1">
    <property type="nucleotide sequence ID" value="NZ_CABKQQ010000049.1"/>
</dbReference>
<proteinExistence type="predicted"/>
<dbReference type="Proteomes" id="UP000054623">
    <property type="component" value="Unassembled WGS sequence"/>
</dbReference>
<evidence type="ECO:0000313" key="3">
    <source>
        <dbReference type="EMBL" id="KTE93036.1"/>
    </source>
</evidence>
<name>A0A098B7S2_DESHA</name>
<dbReference type="GO" id="GO:0005829">
    <property type="term" value="C:cytosol"/>
    <property type="evidence" value="ECO:0007669"/>
    <property type="project" value="TreeGrafter"/>
</dbReference>
<dbReference type="InterPro" id="IPR030489">
    <property type="entry name" value="TR_Rrf2-type_CS"/>
</dbReference>
<dbReference type="EMBL" id="LOCK01000009">
    <property type="protein sequence ID" value="KTE93036.1"/>
    <property type="molecule type" value="Genomic_DNA"/>
</dbReference>
<dbReference type="PROSITE" id="PS51197">
    <property type="entry name" value="HTH_RRF2_2"/>
    <property type="match status" value="1"/>
</dbReference>
<dbReference type="NCBIfam" id="TIGR00738">
    <property type="entry name" value="rrf2_super"/>
    <property type="match status" value="1"/>
</dbReference>
<gene>
    <name evidence="3" type="ORF">AT727_16350</name>
    <name evidence="2" type="ORF">DPCES_4536</name>
</gene>
<dbReference type="AlphaFoldDB" id="A0A098B7S2"/>
<dbReference type="PROSITE" id="PS01332">
    <property type="entry name" value="HTH_RRF2_1"/>
    <property type="match status" value="1"/>
</dbReference>
<dbReference type="SUPFAM" id="SSF46785">
    <property type="entry name" value="Winged helix' DNA-binding domain"/>
    <property type="match status" value="1"/>
</dbReference>
<dbReference type="OrthoDB" id="9808360at2"/>
<dbReference type="InterPro" id="IPR036388">
    <property type="entry name" value="WH-like_DNA-bd_sf"/>
</dbReference>
<dbReference type="InterPro" id="IPR000944">
    <property type="entry name" value="Tscrpt_reg_Rrf2"/>
</dbReference>
<dbReference type="Gene3D" id="1.10.10.10">
    <property type="entry name" value="Winged helix-like DNA-binding domain superfamily/Winged helix DNA-binding domain"/>
    <property type="match status" value="1"/>
</dbReference>
<dbReference type="EMBL" id="LK996017">
    <property type="protein sequence ID" value="CDX04422.1"/>
    <property type="molecule type" value="Genomic_DNA"/>
</dbReference>
<accession>A0A098B7S2</accession>
<dbReference type="PANTHER" id="PTHR33221:SF5">
    <property type="entry name" value="HTH-TYPE TRANSCRIPTIONAL REGULATOR ISCR"/>
    <property type="match status" value="1"/>
</dbReference>
<protein>
    <submittedName>
        <fullName evidence="3">Rrf2 family transcriptional regulator</fullName>
    </submittedName>
    <submittedName>
        <fullName evidence="2">Transcriptional regulator, BadM/Rrf2</fullName>
    </submittedName>
</protein>